<keyword evidence="2" id="KW-1185">Reference proteome</keyword>
<evidence type="ECO:0000313" key="1">
    <source>
        <dbReference type="EMBL" id="KZP21838.1"/>
    </source>
</evidence>
<proteinExistence type="predicted"/>
<dbReference type="AlphaFoldDB" id="A0A166KEY8"/>
<gene>
    <name evidence="1" type="ORF">FIBSPDRAFT_860235</name>
</gene>
<name>A0A166KEY8_9AGAM</name>
<dbReference type="Proteomes" id="UP000076532">
    <property type="component" value="Unassembled WGS sequence"/>
</dbReference>
<dbReference type="EMBL" id="KV417544">
    <property type="protein sequence ID" value="KZP21838.1"/>
    <property type="molecule type" value="Genomic_DNA"/>
</dbReference>
<reference evidence="1 2" key="1">
    <citation type="journal article" date="2016" name="Mol. Biol. Evol.">
        <title>Comparative Genomics of Early-Diverging Mushroom-Forming Fungi Provides Insights into the Origins of Lignocellulose Decay Capabilities.</title>
        <authorList>
            <person name="Nagy L.G."/>
            <person name="Riley R."/>
            <person name="Tritt A."/>
            <person name="Adam C."/>
            <person name="Daum C."/>
            <person name="Floudas D."/>
            <person name="Sun H."/>
            <person name="Yadav J.S."/>
            <person name="Pangilinan J."/>
            <person name="Larsson K.H."/>
            <person name="Matsuura K."/>
            <person name="Barry K."/>
            <person name="Labutti K."/>
            <person name="Kuo R."/>
            <person name="Ohm R.A."/>
            <person name="Bhattacharya S.S."/>
            <person name="Shirouzu T."/>
            <person name="Yoshinaga Y."/>
            <person name="Martin F.M."/>
            <person name="Grigoriev I.V."/>
            <person name="Hibbett D.S."/>
        </authorList>
    </citation>
    <scope>NUCLEOTIDE SEQUENCE [LARGE SCALE GENOMIC DNA]</scope>
    <source>
        <strain evidence="1 2">CBS 109695</strain>
    </source>
</reference>
<accession>A0A166KEY8</accession>
<sequence length="65" mass="7157">MCDAQPDGRRRATTGRAAAVETGLEEAEKGFHLKLRYLGHSATELRVVPVDDLTTQNGLLYSRTI</sequence>
<protein>
    <submittedName>
        <fullName evidence="1">Uncharacterized protein</fullName>
    </submittedName>
</protein>
<evidence type="ECO:0000313" key="2">
    <source>
        <dbReference type="Proteomes" id="UP000076532"/>
    </source>
</evidence>
<organism evidence="1 2">
    <name type="scientific">Athelia psychrophila</name>
    <dbReference type="NCBI Taxonomy" id="1759441"/>
    <lineage>
        <taxon>Eukaryota</taxon>
        <taxon>Fungi</taxon>
        <taxon>Dikarya</taxon>
        <taxon>Basidiomycota</taxon>
        <taxon>Agaricomycotina</taxon>
        <taxon>Agaricomycetes</taxon>
        <taxon>Agaricomycetidae</taxon>
        <taxon>Atheliales</taxon>
        <taxon>Atheliaceae</taxon>
        <taxon>Athelia</taxon>
    </lineage>
</organism>